<comment type="caution">
    <text evidence="2">The sequence shown here is derived from an EMBL/GenBank/DDBJ whole genome shotgun (WGS) entry which is preliminary data.</text>
</comment>
<keyword evidence="1" id="KW-0472">Membrane</keyword>
<keyword evidence="1" id="KW-1133">Transmembrane helix</keyword>
<protein>
    <submittedName>
        <fullName evidence="2">Uncharacterized protein</fullName>
    </submittedName>
</protein>
<feature type="transmembrane region" description="Helical" evidence="1">
    <location>
        <begin position="30"/>
        <end position="53"/>
    </location>
</feature>
<dbReference type="PANTHER" id="PTHR10811">
    <property type="entry name" value="FRINGE-RELATED"/>
    <property type="match status" value="1"/>
</dbReference>
<keyword evidence="1" id="KW-0812">Transmembrane</keyword>
<organism evidence="2 3">
    <name type="scientific">Liquidambar formosana</name>
    <name type="common">Formosan gum</name>
    <dbReference type="NCBI Taxonomy" id="63359"/>
    <lineage>
        <taxon>Eukaryota</taxon>
        <taxon>Viridiplantae</taxon>
        <taxon>Streptophyta</taxon>
        <taxon>Embryophyta</taxon>
        <taxon>Tracheophyta</taxon>
        <taxon>Spermatophyta</taxon>
        <taxon>Magnoliopsida</taxon>
        <taxon>eudicotyledons</taxon>
        <taxon>Gunneridae</taxon>
        <taxon>Pentapetalae</taxon>
        <taxon>Saxifragales</taxon>
        <taxon>Altingiaceae</taxon>
        <taxon>Liquidambar</taxon>
    </lineage>
</organism>
<dbReference type="InterPro" id="IPR006740">
    <property type="entry name" value="DUF604"/>
</dbReference>
<dbReference type="Gene3D" id="3.90.550.50">
    <property type="match status" value="1"/>
</dbReference>
<sequence>MSFTTRETIHEPFKSWRRFPVSPVIKAGDIFSVFMKATLAICTAASISLILYFSLSSQSRWRHSPFTARYVSGVAHEKTNISHVLFGIGGSTTTWIERRHYCELWWKPNITRGFVWLDEKPSENQTWPETSPPYRVSEDTSRFKYTCWYGSRSAVRIARIVKESFQLGLENVRWFVMGDDDTVFFTENLVNVLAKYDHNQMYYIGGSSESVEQDVIHSYNMAFGGGGFAVSYPLAAELVRVLDGCIDRYASFFGSDQKIHACMIEIGVPITKELGFHQVDIRGDPYGLLAAHPVAPLVSLHHLDYVQPLFPNLTRIDSIKKLVSAYKMDPGRTLQHSFCYDLRRNWSVLVAWGYTVQLYPSLVTANKLETAFRTFQTWRSGSNEPFTIDTRPMSQELFERPVIYFLDRVRRVRMGETLSSYKRFMAEDGHKYCGPIDYLPALAVQSFNVSASTLKPDSWKKAPRRQCCEIINGIDGVDGMVHVNIRGCDHRETVSPPQNMPNLHV</sequence>
<dbReference type="Proteomes" id="UP001415857">
    <property type="component" value="Unassembled WGS sequence"/>
</dbReference>
<dbReference type="FunFam" id="3.90.550.50:FF:000006">
    <property type="entry name" value="Fringe-related protein-like"/>
    <property type="match status" value="1"/>
</dbReference>
<name>A0AAP0S8J4_LIQFO</name>
<accession>A0AAP0S8J4</accession>
<dbReference type="EMBL" id="JBBPBK010000002">
    <property type="protein sequence ID" value="KAK9289441.1"/>
    <property type="molecule type" value="Genomic_DNA"/>
</dbReference>
<dbReference type="Pfam" id="PF04646">
    <property type="entry name" value="DUF604"/>
    <property type="match status" value="1"/>
</dbReference>
<keyword evidence="3" id="KW-1185">Reference proteome</keyword>
<gene>
    <name evidence="2" type="ORF">L1049_007596</name>
</gene>
<evidence type="ECO:0000313" key="2">
    <source>
        <dbReference type="EMBL" id="KAK9289441.1"/>
    </source>
</evidence>
<reference evidence="2 3" key="1">
    <citation type="journal article" date="2024" name="Plant J.">
        <title>Genome sequences and population genomics reveal climatic adaptation and genomic divergence between two closely related sweetgum species.</title>
        <authorList>
            <person name="Xu W.Q."/>
            <person name="Ren C.Q."/>
            <person name="Zhang X.Y."/>
            <person name="Comes H.P."/>
            <person name="Liu X.H."/>
            <person name="Li Y.G."/>
            <person name="Kettle C.J."/>
            <person name="Jalonen R."/>
            <person name="Gaisberger H."/>
            <person name="Ma Y.Z."/>
            <person name="Qiu Y.X."/>
        </authorList>
    </citation>
    <scope>NUCLEOTIDE SEQUENCE [LARGE SCALE GENOMIC DNA]</scope>
    <source>
        <strain evidence="2">Hangzhou</strain>
    </source>
</reference>
<dbReference type="AlphaFoldDB" id="A0AAP0S8J4"/>
<evidence type="ECO:0000256" key="1">
    <source>
        <dbReference type="SAM" id="Phobius"/>
    </source>
</evidence>
<evidence type="ECO:0000313" key="3">
    <source>
        <dbReference type="Proteomes" id="UP001415857"/>
    </source>
</evidence>
<proteinExistence type="predicted"/>